<dbReference type="AlphaFoldDB" id="A0A6B1DWW8"/>
<name>A0A6B1DWW8_9CHLR</name>
<protein>
    <submittedName>
        <fullName evidence="1">Uncharacterized protein</fullName>
    </submittedName>
</protein>
<reference evidence="1" key="1">
    <citation type="submission" date="2019-09" db="EMBL/GenBank/DDBJ databases">
        <title>Characterisation of the sponge microbiome using genome-centric metagenomics.</title>
        <authorList>
            <person name="Engelberts J.P."/>
            <person name="Robbins S.J."/>
            <person name="De Goeij J.M."/>
            <person name="Aranda M."/>
            <person name="Bell S.C."/>
            <person name="Webster N.S."/>
        </authorList>
    </citation>
    <scope>NUCLEOTIDE SEQUENCE</scope>
    <source>
        <strain evidence="1">SB0662_bin_9</strain>
    </source>
</reference>
<dbReference type="EMBL" id="VXPY01000078">
    <property type="protein sequence ID" value="MYD90844.1"/>
    <property type="molecule type" value="Genomic_DNA"/>
</dbReference>
<accession>A0A6B1DWW8</accession>
<organism evidence="1">
    <name type="scientific">Caldilineaceae bacterium SB0662_bin_9</name>
    <dbReference type="NCBI Taxonomy" id="2605258"/>
    <lineage>
        <taxon>Bacteria</taxon>
        <taxon>Bacillati</taxon>
        <taxon>Chloroflexota</taxon>
        <taxon>Caldilineae</taxon>
        <taxon>Caldilineales</taxon>
        <taxon>Caldilineaceae</taxon>
    </lineage>
</organism>
<sequence>MKALIELHNELVAFHGYPVQVEVAIAAWHPRKEQIMLNRRRDTSLALYRYPTPDGAPTLAEGWAPASSCYPEPAAGRRPPP</sequence>
<gene>
    <name evidence="1" type="ORF">F4Y08_10990</name>
</gene>
<comment type="caution">
    <text evidence="1">The sequence shown here is derived from an EMBL/GenBank/DDBJ whole genome shotgun (WGS) entry which is preliminary data.</text>
</comment>
<evidence type="ECO:0000313" key="1">
    <source>
        <dbReference type="EMBL" id="MYD90844.1"/>
    </source>
</evidence>
<proteinExistence type="predicted"/>